<evidence type="ECO:0000313" key="1">
    <source>
        <dbReference type="EMBL" id="RSD31644.1"/>
    </source>
</evidence>
<accession>A0A3R9EHF9</accession>
<comment type="caution">
    <text evidence="1">The sequence shown here is derived from an EMBL/GenBank/DDBJ whole genome shotgun (WGS) entry which is preliminary data.</text>
</comment>
<dbReference type="RefSeq" id="WP_125320684.1">
    <property type="nucleotide sequence ID" value="NZ_AP024889.1"/>
</dbReference>
<proteinExistence type="predicted"/>
<dbReference type="Pfam" id="PF08907">
    <property type="entry name" value="DUF1853"/>
    <property type="match status" value="1"/>
</dbReference>
<dbReference type="OrthoDB" id="378654at2"/>
<dbReference type="Proteomes" id="UP000269041">
    <property type="component" value="Unassembled WGS sequence"/>
</dbReference>
<keyword evidence="2" id="KW-1185">Reference proteome</keyword>
<sequence>MSKLMLFYNWIANTPSLFKLTPPFESLLSFSSKTPVDIAYEGNPRLGFLYQHLCSKVFENSDLYTIELEELQLNDSNGQTIGAIDLILKNSQTNKREHWEVAIKFYLLHQGTWFGPNAHDQLDKKLDRMLSHQLKMSNSKEFLAQQPEMNDLSKHLLLQGRLYINPFSSEFTPTHCLGYEIDPSQISGYWCYEHQWELINEPLFELDKQYWATGLEQFEQPLKKTSGRFIHAQTQQKIFWFVVPDSWPYG</sequence>
<dbReference type="InterPro" id="IPR015003">
    <property type="entry name" value="DUF1853"/>
</dbReference>
<gene>
    <name evidence="1" type="ORF">EJA03_07815</name>
</gene>
<dbReference type="AlphaFoldDB" id="A0A3R9EHF9"/>
<dbReference type="EMBL" id="RSFA01000026">
    <property type="protein sequence ID" value="RSD31644.1"/>
    <property type="molecule type" value="Genomic_DNA"/>
</dbReference>
<organism evidence="1 2">
    <name type="scientific">Vibrio pectenicida</name>
    <dbReference type="NCBI Taxonomy" id="62763"/>
    <lineage>
        <taxon>Bacteria</taxon>
        <taxon>Pseudomonadati</taxon>
        <taxon>Pseudomonadota</taxon>
        <taxon>Gammaproteobacteria</taxon>
        <taxon>Vibrionales</taxon>
        <taxon>Vibrionaceae</taxon>
        <taxon>Vibrio</taxon>
    </lineage>
</organism>
<evidence type="ECO:0000313" key="2">
    <source>
        <dbReference type="Proteomes" id="UP000269041"/>
    </source>
</evidence>
<name>A0A3R9EHF9_9VIBR</name>
<reference evidence="1 2" key="1">
    <citation type="submission" date="2018-12" db="EMBL/GenBank/DDBJ databases">
        <title>Genomic taxonomy of the Vibrionaceae family.</title>
        <authorList>
            <person name="Gomez-Gil B."/>
            <person name="Enciso-Ibarra K."/>
        </authorList>
    </citation>
    <scope>NUCLEOTIDE SEQUENCE [LARGE SCALE GENOMIC DNA]</scope>
    <source>
        <strain evidence="1 2">CAIM 594</strain>
    </source>
</reference>
<protein>
    <submittedName>
        <fullName evidence="1">DUF1853 family protein</fullName>
    </submittedName>
</protein>